<reference evidence="12 13" key="1">
    <citation type="submission" date="2010-12" db="EMBL/GenBank/DDBJ databases">
        <title>Complete sequence of Desulfurispirillum indicum S5.</title>
        <authorList>
            <consortium name="US DOE Joint Genome Institute"/>
            <person name="Lucas S."/>
            <person name="Copeland A."/>
            <person name="Lapidus A."/>
            <person name="Cheng J.-F."/>
            <person name="Goodwin L."/>
            <person name="Pitluck S."/>
            <person name="Chertkov O."/>
            <person name="Held B."/>
            <person name="Detter J.C."/>
            <person name="Han C."/>
            <person name="Tapia R."/>
            <person name="Land M."/>
            <person name="Hauser L."/>
            <person name="Kyrpides N."/>
            <person name="Ivanova N."/>
            <person name="Mikhailova N."/>
            <person name="Haggblom M."/>
            <person name="Rauschenbach I."/>
            <person name="Bini E."/>
            <person name="Woyke T."/>
        </authorList>
    </citation>
    <scope>NUCLEOTIDE SEQUENCE [LARGE SCALE GENOMIC DNA]</scope>
    <source>
        <strain evidence="13">ATCC BAA-1389 / DSM 22839 / S5</strain>
    </source>
</reference>
<dbReference type="Proteomes" id="UP000002572">
    <property type="component" value="Chromosome"/>
</dbReference>
<proteinExistence type="inferred from homology"/>
<dbReference type="FunCoup" id="E6W1Q3">
    <property type="interactions" value="454"/>
</dbReference>
<evidence type="ECO:0000256" key="7">
    <source>
        <dbReference type="ARBA" id="ARBA00023102"/>
    </source>
</evidence>
<evidence type="ECO:0000313" key="12">
    <source>
        <dbReference type="EMBL" id="ADU66602.1"/>
    </source>
</evidence>
<dbReference type="FunFam" id="3.20.20.70:FF:000009">
    <property type="entry name" value="1-(5-phosphoribosyl)-5-[(5-phosphoribosylamino)methylideneamino] imidazole-4-carboxamide isomerase"/>
    <property type="match status" value="1"/>
</dbReference>
<dbReference type="InParanoid" id="E6W1Q3"/>
<dbReference type="InterPro" id="IPR044524">
    <property type="entry name" value="Isoase_HisA-like"/>
</dbReference>
<dbReference type="NCBIfam" id="NF010112">
    <property type="entry name" value="PRK13585.1"/>
    <property type="match status" value="1"/>
</dbReference>
<dbReference type="SUPFAM" id="SSF51366">
    <property type="entry name" value="Ribulose-phoshate binding barrel"/>
    <property type="match status" value="1"/>
</dbReference>
<dbReference type="EMBL" id="CP002432">
    <property type="protein sequence ID" value="ADU66602.1"/>
    <property type="molecule type" value="Genomic_DNA"/>
</dbReference>
<comment type="pathway">
    <text evidence="3 9 11">Amino-acid biosynthesis; L-histidine biosynthesis; L-histidine from 5-phospho-alpha-D-ribose 1-diphosphate: step 4/9.</text>
</comment>
<evidence type="ECO:0000256" key="10">
    <source>
        <dbReference type="RuleBase" id="RU003657"/>
    </source>
</evidence>
<dbReference type="EC" id="5.3.1.16" evidence="9 11"/>
<dbReference type="RefSeq" id="WP_013506482.1">
    <property type="nucleotide sequence ID" value="NC_014836.1"/>
</dbReference>
<dbReference type="HOGENOM" id="CLU_048577_1_1_0"/>
<keyword evidence="7 9" id="KW-0368">Histidine biosynthesis</keyword>
<dbReference type="UniPathway" id="UPA00031">
    <property type="reaction ID" value="UER00009"/>
</dbReference>
<evidence type="ECO:0000256" key="4">
    <source>
        <dbReference type="ARBA" id="ARBA00009667"/>
    </source>
</evidence>
<dbReference type="Gene3D" id="3.20.20.70">
    <property type="entry name" value="Aldolase class I"/>
    <property type="match status" value="1"/>
</dbReference>
<keyword evidence="13" id="KW-1185">Reference proteome</keyword>
<dbReference type="InterPro" id="IPR006062">
    <property type="entry name" value="His_biosynth"/>
</dbReference>
<protein>
    <recommendedName>
        <fullName evidence="9 11">1-(5-phosphoribosyl)-5-[(5-phosphoribosylamino)methylideneamino] imidazole-4-carboxamide isomerase</fullName>
        <ecNumber evidence="9 11">5.3.1.16</ecNumber>
    </recommendedName>
    <alternativeName>
        <fullName evidence="9">Phosphoribosylformimino-5-aminoimidazole carboxamide ribotide isomerase</fullName>
    </alternativeName>
</protein>
<gene>
    <name evidence="9" type="primary">hisA</name>
    <name evidence="12" type="ordered locus">Selin_1875</name>
</gene>
<evidence type="ECO:0000256" key="3">
    <source>
        <dbReference type="ARBA" id="ARBA00005133"/>
    </source>
</evidence>
<dbReference type="CDD" id="cd04732">
    <property type="entry name" value="HisA"/>
    <property type="match status" value="1"/>
</dbReference>
<dbReference type="eggNOG" id="COG0106">
    <property type="taxonomic scope" value="Bacteria"/>
</dbReference>
<dbReference type="OrthoDB" id="9807749at2"/>
<keyword evidence="5 9" id="KW-0963">Cytoplasm</keyword>
<accession>E6W1Q3</accession>
<organism evidence="12 13">
    <name type="scientific">Desulfurispirillum indicum (strain ATCC BAA-1389 / DSM 22839 / S5)</name>
    <dbReference type="NCBI Taxonomy" id="653733"/>
    <lineage>
        <taxon>Bacteria</taxon>
        <taxon>Pseudomonadati</taxon>
        <taxon>Chrysiogenota</taxon>
        <taxon>Chrysiogenia</taxon>
        <taxon>Chrysiogenales</taxon>
        <taxon>Chrysiogenaceae</taxon>
        <taxon>Desulfurispirillum</taxon>
    </lineage>
</organism>
<dbReference type="GO" id="GO:0000162">
    <property type="term" value="P:L-tryptophan biosynthetic process"/>
    <property type="evidence" value="ECO:0007669"/>
    <property type="project" value="TreeGrafter"/>
</dbReference>
<dbReference type="InterPro" id="IPR011060">
    <property type="entry name" value="RibuloseP-bd_barrel"/>
</dbReference>
<evidence type="ECO:0000256" key="9">
    <source>
        <dbReference type="HAMAP-Rule" id="MF_01014"/>
    </source>
</evidence>
<evidence type="ECO:0000313" key="13">
    <source>
        <dbReference type="Proteomes" id="UP000002572"/>
    </source>
</evidence>
<dbReference type="AlphaFoldDB" id="E6W1Q3"/>
<keyword evidence="8 9" id="KW-0413">Isomerase</keyword>
<dbReference type="HAMAP" id="MF_01014">
    <property type="entry name" value="HisA"/>
    <property type="match status" value="1"/>
</dbReference>
<dbReference type="GO" id="GO:0003949">
    <property type="term" value="F:1-(5-phosphoribosyl)-5-[(5-phosphoribosylamino)methylideneamino]imidazole-4-carboxamide isomerase activity"/>
    <property type="evidence" value="ECO:0007669"/>
    <property type="project" value="UniProtKB-UniRule"/>
</dbReference>
<dbReference type="InterPro" id="IPR006063">
    <property type="entry name" value="HisA_bact_arch"/>
</dbReference>
<dbReference type="STRING" id="653733.Selin_1875"/>
<feature type="active site" description="Proton acceptor" evidence="9">
    <location>
        <position position="8"/>
    </location>
</feature>
<evidence type="ECO:0000256" key="8">
    <source>
        <dbReference type="ARBA" id="ARBA00023235"/>
    </source>
</evidence>
<dbReference type="GO" id="GO:0005737">
    <property type="term" value="C:cytoplasm"/>
    <property type="evidence" value="ECO:0007669"/>
    <property type="project" value="UniProtKB-SubCell"/>
</dbReference>
<evidence type="ECO:0000256" key="6">
    <source>
        <dbReference type="ARBA" id="ARBA00022605"/>
    </source>
</evidence>
<evidence type="ECO:0000256" key="5">
    <source>
        <dbReference type="ARBA" id="ARBA00022490"/>
    </source>
</evidence>
<evidence type="ECO:0000256" key="11">
    <source>
        <dbReference type="RuleBase" id="RU003658"/>
    </source>
</evidence>
<comment type="similarity">
    <text evidence="4 9 10">Belongs to the HisA/HisF family.</text>
</comment>
<dbReference type="PANTHER" id="PTHR43090">
    <property type="entry name" value="1-(5-PHOSPHORIBOSYL)-5-[(5-PHOSPHORIBOSYLAMINO)METHYLIDENEAMINO] IMIDAZOLE-4-CARBOXAMIDE ISOMERASE"/>
    <property type="match status" value="1"/>
</dbReference>
<sequence length="241" mass="25443">MMVIPAIDLKDGNCVRLVQGDMQQATVFGDNPAAMATRWASAGAAMLHIVDLNGAFARKPVNQEAIKQIVSAINIPTELGGGIRNMETLHTVMELGITNPILGTVAVSDPEFVRQACAAYPGRVRVGIDAQNGMVAVNGWAEITDVRATELAKSLEDAGVEAIIYTDISRDGLMQGMNVEECANLARSISIPVIASGGLTSLDDIRRLKEHEHEGICGVIAGKAIYTGAIDLHEAIALAGE</sequence>
<name>E6W1Q3_DESIS</name>
<dbReference type="KEGG" id="din:Selin_1875"/>
<evidence type="ECO:0000256" key="1">
    <source>
        <dbReference type="ARBA" id="ARBA00000901"/>
    </source>
</evidence>
<comment type="catalytic activity">
    <reaction evidence="1 9 11">
        <text>1-(5-phospho-beta-D-ribosyl)-5-[(5-phospho-beta-D-ribosylamino)methylideneamino]imidazole-4-carboxamide = 5-[(5-phospho-1-deoxy-D-ribulos-1-ylimino)methylamino]-1-(5-phospho-beta-D-ribosyl)imidazole-4-carboxamide</text>
        <dbReference type="Rhea" id="RHEA:15469"/>
        <dbReference type="ChEBI" id="CHEBI:58435"/>
        <dbReference type="ChEBI" id="CHEBI:58525"/>
        <dbReference type="EC" id="5.3.1.16"/>
    </reaction>
</comment>
<dbReference type="InterPro" id="IPR013785">
    <property type="entry name" value="Aldolase_TIM"/>
</dbReference>
<dbReference type="Pfam" id="PF00977">
    <property type="entry name" value="His_biosynth"/>
    <property type="match status" value="1"/>
</dbReference>
<comment type="subcellular location">
    <subcellularLocation>
        <location evidence="2 9 11">Cytoplasm</location>
    </subcellularLocation>
</comment>
<dbReference type="NCBIfam" id="TIGR00007">
    <property type="entry name" value="1-(5-phosphoribosyl)-5-[(5-phosphoribosylamino)methylideneamino]imidazole-4-carboxamide isomerase"/>
    <property type="match status" value="1"/>
</dbReference>
<feature type="active site" description="Proton donor" evidence="9">
    <location>
        <position position="129"/>
    </location>
</feature>
<dbReference type="PANTHER" id="PTHR43090:SF2">
    <property type="entry name" value="1-(5-PHOSPHORIBOSYL)-5-[(5-PHOSPHORIBOSYLAMINO)METHYLIDENEAMINO] IMIDAZOLE-4-CARBOXAMIDE ISOMERASE"/>
    <property type="match status" value="1"/>
</dbReference>
<dbReference type="GO" id="GO:0000105">
    <property type="term" value="P:L-histidine biosynthetic process"/>
    <property type="evidence" value="ECO:0007669"/>
    <property type="project" value="UniProtKB-UniRule"/>
</dbReference>
<dbReference type="InterPro" id="IPR023016">
    <property type="entry name" value="HisA/PriA"/>
</dbReference>
<keyword evidence="6 9" id="KW-0028">Amino-acid biosynthesis</keyword>
<evidence type="ECO:0000256" key="2">
    <source>
        <dbReference type="ARBA" id="ARBA00004496"/>
    </source>
</evidence>